<reference evidence="1 2" key="1">
    <citation type="submission" date="2024-04" db="EMBL/GenBank/DDBJ databases">
        <authorList>
            <person name="Rising A."/>
            <person name="Reimegard J."/>
            <person name="Sonavane S."/>
            <person name="Akerstrom W."/>
            <person name="Nylinder S."/>
            <person name="Hedman E."/>
            <person name="Kallberg Y."/>
        </authorList>
    </citation>
    <scope>NUCLEOTIDE SEQUENCE [LARGE SCALE GENOMIC DNA]</scope>
</reference>
<keyword evidence="2" id="KW-1185">Reference proteome</keyword>
<name>A0AAV2AEB9_9ARAC</name>
<protein>
    <submittedName>
        <fullName evidence="1">Uncharacterized protein</fullName>
    </submittedName>
</protein>
<dbReference type="AlphaFoldDB" id="A0AAV2AEB9"/>
<proteinExistence type="predicted"/>
<dbReference type="Proteomes" id="UP001497382">
    <property type="component" value="Unassembled WGS sequence"/>
</dbReference>
<comment type="caution">
    <text evidence="1">The sequence shown here is derived from an EMBL/GenBank/DDBJ whole genome shotgun (WGS) entry which is preliminary data.</text>
</comment>
<accession>A0AAV2AEB9</accession>
<dbReference type="EMBL" id="CAXIEN010000143">
    <property type="protein sequence ID" value="CAL1281445.1"/>
    <property type="molecule type" value="Genomic_DNA"/>
</dbReference>
<gene>
    <name evidence="1" type="ORF">LARSCL_LOCUS11572</name>
</gene>
<sequence length="30" mass="3554">MIRLPEKFWISSLSMTPRTPNHLPPKSLYI</sequence>
<evidence type="ECO:0000313" key="2">
    <source>
        <dbReference type="Proteomes" id="UP001497382"/>
    </source>
</evidence>
<organism evidence="1 2">
    <name type="scientific">Larinioides sclopetarius</name>
    <dbReference type="NCBI Taxonomy" id="280406"/>
    <lineage>
        <taxon>Eukaryota</taxon>
        <taxon>Metazoa</taxon>
        <taxon>Ecdysozoa</taxon>
        <taxon>Arthropoda</taxon>
        <taxon>Chelicerata</taxon>
        <taxon>Arachnida</taxon>
        <taxon>Araneae</taxon>
        <taxon>Araneomorphae</taxon>
        <taxon>Entelegynae</taxon>
        <taxon>Araneoidea</taxon>
        <taxon>Araneidae</taxon>
        <taxon>Larinioides</taxon>
    </lineage>
</organism>
<evidence type="ECO:0000313" key="1">
    <source>
        <dbReference type="EMBL" id="CAL1281445.1"/>
    </source>
</evidence>